<protein>
    <submittedName>
        <fullName evidence="1">Uncharacterized protein</fullName>
    </submittedName>
</protein>
<reference evidence="1" key="1">
    <citation type="submission" date="2023-07" db="EMBL/GenBank/DDBJ databases">
        <title>draft genome sequence of fig (Ficus carica).</title>
        <authorList>
            <person name="Takahashi T."/>
            <person name="Nishimura K."/>
        </authorList>
    </citation>
    <scope>NUCLEOTIDE SEQUENCE</scope>
</reference>
<proteinExistence type="predicted"/>
<gene>
    <name evidence="1" type="ORF">TIFTF001_028350</name>
</gene>
<comment type="caution">
    <text evidence="1">The sequence shown here is derived from an EMBL/GenBank/DDBJ whole genome shotgun (WGS) entry which is preliminary data.</text>
</comment>
<evidence type="ECO:0000313" key="2">
    <source>
        <dbReference type="Proteomes" id="UP001187192"/>
    </source>
</evidence>
<accession>A0AA88DPM4</accession>
<keyword evidence="2" id="KW-1185">Reference proteome</keyword>
<name>A0AA88DPM4_FICCA</name>
<organism evidence="1 2">
    <name type="scientific">Ficus carica</name>
    <name type="common">Common fig</name>
    <dbReference type="NCBI Taxonomy" id="3494"/>
    <lineage>
        <taxon>Eukaryota</taxon>
        <taxon>Viridiplantae</taxon>
        <taxon>Streptophyta</taxon>
        <taxon>Embryophyta</taxon>
        <taxon>Tracheophyta</taxon>
        <taxon>Spermatophyta</taxon>
        <taxon>Magnoliopsida</taxon>
        <taxon>eudicotyledons</taxon>
        <taxon>Gunneridae</taxon>
        <taxon>Pentapetalae</taxon>
        <taxon>rosids</taxon>
        <taxon>fabids</taxon>
        <taxon>Rosales</taxon>
        <taxon>Moraceae</taxon>
        <taxon>Ficeae</taxon>
        <taxon>Ficus</taxon>
    </lineage>
</organism>
<dbReference type="AlphaFoldDB" id="A0AA88DPM4"/>
<sequence>MESISVEDHTLRSQLATMITQAAYLYYYNPYAGYSVRISNRGWQQAMPYYPQGTRATTHSPVALMQPLSMPGNTPAANNR</sequence>
<evidence type="ECO:0000313" key="1">
    <source>
        <dbReference type="EMBL" id="GMN59252.1"/>
    </source>
</evidence>
<dbReference type="Proteomes" id="UP001187192">
    <property type="component" value="Unassembled WGS sequence"/>
</dbReference>
<dbReference type="EMBL" id="BTGU01000085">
    <property type="protein sequence ID" value="GMN59252.1"/>
    <property type="molecule type" value="Genomic_DNA"/>
</dbReference>